<dbReference type="AlphaFoldDB" id="A0AA40G862"/>
<proteinExistence type="predicted"/>
<evidence type="ECO:0000313" key="2">
    <source>
        <dbReference type="Proteomes" id="UP001177670"/>
    </source>
</evidence>
<reference evidence="1" key="1">
    <citation type="submission" date="2021-10" db="EMBL/GenBank/DDBJ databases">
        <title>Melipona bicolor Genome sequencing and assembly.</title>
        <authorList>
            <person name="Araujo N.S."/>
            <person name="Arias M.C."/>
        </authorList>
    </citation>
    <scope>NUCLEOTIDE SEQUENCE</scope>
    <source>
        <strain evidence="1">USP_2M_L1-L4_2017</strain>
        <tissue evidence="1">Whole body</tissue>
    </source>
</reference>
<name>A0AA40G862_9HYME</name>
<protein>
    <submittedName>
        <fullName evidence="1">Uncharacterized protein</fullName>
    </submittedName>
</protein>
<keyword evidence="2" id="KW-1185">Reference proteome</keyword>
<gene>
    <name evidence="1" type="ORF">K0M31_014235</name>
</gene>
<dbReference type="EMBL" id="JAHYIQ010000004">
    <property type="protein sequence ID" value="KAK1132867.1"/>
    <property type="molecule type" value="Genomic_DNA"/>
</dbReference>
<dbReference type="Proteomes" id="UP001177670">
    <property type="component" value="Unassembled WGS sequence"/>
</dbReference>
<accession>A0AA40G862</accession>
<organism evidence="1 2">
    <name type="scientific">Melipona bicolor</name>
    <dbReference type="NCBI Taxonomy" id="60889"/>
    <lineage>
        <taxon>Eukaryota</taxon>
        <taxon>Metazoa</taxon>
        <taxon>Ecdysozoa</taxon>
        <taxon>Arthropoda</taxon>
        <taxon>Hexapoda</taxon>
        <taxon>Insecta</taxon>
        <taxon>Pterygota</taxon>
        <taxon>Neoptera</taxon>
        <taxon>Endopterygota</taxon>
        <taxon>Hymenoptera</taxon>
        <taxon>Apocrita</taxon>
        <taxon>Aculeata</taxon>
        <taxon>Apoidea</taxon>
        <taxon>Anthophila</taxon>
        <taxon>Apidae</taxon>
        <taxon>Melipona</taxon>
    </lineage>
</organism>
<comment type="caution">
    <text evidence="1">The sequence shown here is derived from an EMBL/GenBank/DDBJ whole genome shotgun (WGS) entry which is preliminary data.</text>
</comment>
<sequence length="115" mass="13194">MKRQLRRLRTREKLRRVGYVSDLFRTSIPFLGTYPGEIRYKGLFELGGPLGKRGRRNCSDLNNKLEPGCKPKNLSSVTNPTRRRSSLEARVLDAGLSRSDFALHIHAVPNLRYEP</sequence>
<evidence type="ECO:0000313" key="1">
    <source>
        <dbReference type="EMBL" id="KAK1132867.1"/>
    </source>
</evidence>